<comment type="caution">
    <text evidence="2">The sequence shown here is derived from an EMBL/GenBank/DDBJ whole genome shotgun (WGS) entry which is preliminary data.</text>
</comment>
<dbReference type="Proteomes" id="UP000290767">
    <property type="component" value="Unassembled WGS sequence"/>
</dbReference>
<dbReference type="InterPro" id="IPR058210">
    <property type="entry name" value="SACS/Nov_dom"/>
</dbReference>
<dbReference type="RefSeq" id="WP_129417615.1">
    <property type="nucleotide sequence ID" value="NZ_MZMU01000003.1"/>
</dbReference>
<dbReference type="PANTHER" id="PTHR32387:SF0">
    <property type="entry name" value="PROTEIN NO VEIN"/>
    <property type="match status" value="1"/>
</dbReference>
<protein>
    <recommendedName>
        <fullName evidence="1">Sacsin/Nov domain-containing protein</fullName>
    </recommendedName>
</protein>
<dbReference type="SUPFAM" id="SSF55874">
    <property type="entry name" value="ATPase domain of HSP90 chaperone/DNA topoisomerase II/histidine kinase"/>
    <property type="match status" value="1"/>
</dbReference>
<dbReference type="Pfam" id="PF25794">
    <property type="entry name" value="SACS"/>
    <property type="match status" value="1"/>
</dbReference>
<dbReference type="EMBL" id="MZMU01000003">
    <property type="protein sequence ID" value="RXT28004.1"/>
    <property type="molecule type" value="Genomic_DNA"/>
</dbReference>
<evidence type="ECO:0000259" key="1">
    <source>
        <dbReference type="Pfam" id="PF25794"/>
    </source>
</evidence>
<reference evidence="2 3" key="1">
    <citation type="submission" date="2017-03" db="EMBL/GenBank/DDBJ databases">
        <authorList>
            <person name="Safronova V.I."/>
            <person name="Sazanova A.L."/>
            <person name="Chirak E.R."/>
        </authorList>
    </citation>
    <scope>NUCLEOTIDE SEQUENCE [LARGE SCALE GENOMIC DNA]</scope>
    <source>
        <strain evidence="2 3">Tri-43</strain>
    </source>
</reference>
<proteinExistence type="predicted"/>
<accession>A0A4Q1U8H1</accession>
<evidence type="ECO:0000313" key="3">
    <source>
        <dbReference type="Proteomes" id="UP000290767"/>
    </source>
</evidence>
<sequence length="1057" mass="118516">MSAFLDALMAQRRKFLDGLDANEGDINLDIFEDFYPDQAHFVFELLQNAEDTGATDVAFFLTEKGCWFEHNGTRAFTEPDVRAITGIHNSTKKKSPDQIGKFGVGFKSVFVYTLTPTIYSADFSFQISRLVMPEPVASDPSIGGKTKFWLPFNNPNKATQAAFSEIKAGLSELAETTLLFLPNIESIKWRVGHDLSGAILRIAHTDSHLEVMKQINGQTTTSSHFLKFDQPVAGLEKQRVAVAFALDFLPNAQMFSSDKPLSQQLKIVSVPGQVAVFFPAGKETSGLRFHLHAPFVPELSRASIKETPANKPLFEQLAVLAASSLHKIRDLGLLSTDFLAVLPNPQDQLAPRYFGIRDSICRAINTEPLMPTYVKGHAPAQTLIQAKSSLKELLSSDDIEFLIDYDEAPPQWAASRALQGTNVERFMNGLAIKDWDIASFVDCIDQKASEGNWRGVNTEFMAWLAGKSMEWHQQFYALLAKDSEAQDELYRLKRCKIVRLSEGAYECGPKCHFLDNHDVKTRGVRCVDPAVYTAGKSKAQQESARKFLEDIGATKVGERQLVEAILKSTYVNSARTLNQREYLSHMRRFIKLLDEDPSCGSLLSTFHLFMGKDNRWHKPAEIYLDDPYLGTGLSEYLGIIGTSNPPSPLADFYQSLPIDTQKFTRFAEKLGCLTKIAVARTSCGKNPRWNYLRSVSGERHTSPIDRDYIINRFHLLAAKKSEKLAKLIWNTMCSLSDAAHSYDSTHHQNPLRAVYRKNERGGAHFADSQLIHQLRADAWIPQRTGEFVRPAQARVELLPDGFTFDPGWPWIKAIEFGKGIQLQNARAQAEAAATLEQQRRQQEAAKALGFPDAETARKLAEIPEDELKRILVKWQRQERTASSTPEFPQRVSPNPYRRAERMAERTQAAAPKTYEVRERSVRTSDRDARQLARPYLLDLYTNAADEMICQACHQTMPFNLPDGSPYFEAAELLPEASAELVENHLALCPTCSAKWRHARSSSDADVIAELRAAQTPEILVTLAGEATAVRFVQVHLDDLRTIISVTVDDTTVPVEVK</sequence>
<organism evidence="2 3">
    <name type="scientific">Rhizobium leguminosarum</name>
    <dbReference type="NCBI Taxonomy" id="384"/>
    <lineage>
        <taxon>Bacteria</taxon>
        <taxon>Pseudomonadati</taxon>
        <taxon>Pseudomonadota</taxon>
        <taxon>Alphaproteobacteria</taxon>
        <taxon>Hyphomicrobiales</taxon>
        <taxon>Rhizobiaceae</taxon>
        <taxon>Rhizobium/Agrobacterium group</taxon>
        <taxon>Rhizobium</taxon>
    </lineage>
</organism>
<gene>
    <name evidence="2" type="ORF">B5P46_04105</name>
</gene>
<name>A0A4Q1U8H1_RHILE</name>
<dbReference type="PANTHER" id="PTHR32387">
    <property type="entry name" value="WU:FJ29H11"/>
    <property type="match status" value="1"/>
</dbReference>
<dbReference type="NCBIfam" id="NF047352">
    <property type="entry name" value="P_loop_sacsin"/>
    <property type="match status" value="1"/>
</dbReference>
<feature type="domain" description="Sacsin/Nov" evidence="1">
    <location>
        <begin position="35"/>
        <end position="122"/>
    </location>
</feature>
<evidence type="ECO:0000313" key="2">
    <source>
        <dbReference type="EMBL" id="RXT28004.1"/>
    </source>
</evidence>
<dbReference type="InterPro" id="IPR052957">
    <property type="entry name" value="Auxin_embryo_med"/>
</dbReference>
<dbReference type="AlphaFoldDB" id="A0A4Q1U8H1"/>
<dbReference type="InterPro" id="IPR036890">
    <property type="entry name" value="HATPase_C_sf"/>
</dbReference>